<dbReference type="OrthoDB" id="33636at2157"/>
<dbReference type="GO" id="GO:0008675">
    <property type="term" value="F:2-dehydro-3-deoxy-phosphogluconate aldolase activity"/>
    <property type="evidence" value="ECO:0007669"/>
    <property type="project" value="UniProtKB-ARBA"/>
</dbReference>
<dbReference type="SMART" id="SM01130">
    <property type="entry name" value="DHDPS"/>
    <property type="match status" value="1"/>
</dbReference>
<dbReference type="PIRSF" id="PIRSF001365">
    <property type="entry name" value="DHDPS"/>
    <property type="match status" value="1"/>
</dbReference>
<accession>A0A2G1WMI7</accession>
<comment type="caution">
    <text evidence="3">The sequence shown here is derived from an EMBL/GenBank/DDBJ whole genome shotgun (WGS) entry which is preliminary data.</text>
</comment>
<feature type="active site" description="Schiff-base intermediate with substrate" evidence="2">
    <location>
        <position position="166"/>
    </location>
</feature>
<dbReference type="Proteomes" id="UP000222824">
    <property type="component" value="Unassembled WGS sequence"/>
</dbReference>
<dbReference type="RefSeq" id="WP_099254143.1">
    <property type="nucleotide sequence ID" value="NZ_NHOA01000016.1"/>
</dbReference>
<dbReference type="GO" id="GO:0008840">
    <property type="term" value="F:4-hydroxy-tetrahydrodipicolinate synthase activity"/>
    <property type="evidence" value="ECO:0007669"/>
    <property type="project" value="TreeGrafter"/>
</dbReference>
<dbReference type="SUPFAM" id="SSF51569">
    <property type="entry name" value="Aldolase"/>
    <property type="match status" value="1"/>
</dbReference>
<dbReference type="InterPro" id="IPR013785">
    <property type="entry name" value="Aldolase_TIM"/>
</dbReference>
<gene>
    <name evidence="3" type="ORF">DJ69_02340</name>
</gene>
<feature type="active site" description="Proton donor/acceptor" evidence="2">
    <location>
        <position position="142"/>
    </location>
</feature>
<evidence type="ECO:0000256" key="1">
    <source>
        <dbReference type="ARBA" id="ARBA00023239"/>
    </source>
</evidence>
<keyword evidence="4" id="KW-1185">Reference proteome</keyword>
<dbReference type="AlphaFoldDB" id="A0A2G1WMI7"/>
<evidence type="ECO:0000313" key="3">
    <source>
        <dbReference type="EMBL" id="PHQ40173.1"/>
    </source>
</evidence>
<dbReference type="EMBL" id="NHOA01000016">
    <property type="protein sequence ID" value="PHQ40173.1"/>
    <property type="molecule type" value="Genomic_DNA"/>
</dbReference>
<name>A0A2G1WMI7_9EURY</name>
<reference evidence="3 4" key="1">
    <citation type="journal article" date="2014" name="Front. Microbiol.">
        <title>Population and genomic analysis of the genus Halorubrum.</title>
        <authorList>
            <person name="Fullmer M.S."/>
            <person name="Soucy S.M."/>
            <person name="Swithers K.S."/>
            <person name="Makkay A.M."/>
            <person name="Wheeler R."/>
            <person name="Ventosa A."/>
            <person name="Gogarten J.P."/>
            <person name="Papke R.T."/>
        </authorList>
    </citation>
    <scope>NUCLEOTIDE SEQUENCE [LARGE SCALE GENOMIC DNA]</scope>
    <source>
        <strain evidence="3 4">C49</strain>
    </source>
</reference>
<organism evidence="3 4">
    <name type="scientific">Halorubrum persicum</name>
    <dbReference type="NCBI Taxonomy" id="1383844"/>
    <lineage>
        <taxon>Archaea</taxon>
        <taxon>Methanobacteriati</taxon>
        <taxon>Methanobacteriota</taxon>
        <taxon>Stenosarchaea group</taxon>
        <taxon>Halobacteria</taxon>
        <taxon>Halobacteriales</taxon>
        <taxon>Haloferacaceae</taxon>
        <taxon>Halorubrum</taxon>
    </lineage>
</organism>
<protein>
    <submittedName>
        <fullName evidence="3">Dihydrodipicolinate synthase family protein</fullName>
    </submittedName>
</protein>
<evidence type="ECO:0000313" key="4">
    <source>
        <dbReference type="Proteomes" id="UP000222824"/>
    </source>
</evidence>
<dbReference type="Pfam" id="PF00701">
    <property type="entry name" value="DHDPS"/>
    <property type="match status" value="1"/>
</dbReference>
<dbReference type="PANTHER" id="PTHR12128">
    <property type="entry name" value="DIHYDRODIPICOLINATE SYNTHASE"/>
    <property type="match status" value="1"/>
</dbReference>
<dbReference type="Gene3D" id="3.20.20.70">
    <property type="entry name" value="Aldolase class I"/>
    <property type="match status" value="1"/>
</dbReference>
<keyword evidence="1" id="KW-0456">Lyase</keyword>
<dbReference type="CDD" id="cd00408">
    <property type="entry name" value="DHDPS-like"/>
    <property type="match status" value="1"/>
</dbReference>
<sequence>MVLSTNKVQEHLRGVAAGLLSPFDDDLEVEYDKIGANAKSLYSDGIRTFLATANISEYHSLSQEERISVAESAITNLPEDACVLTGVGGSTSNAQELIRGYESVGADAMMIMPPDHTYLHEQGLLRYYEKLDAITDRPLVPYVRGFDPSVEYLKQLTQIDGVAGIKYALKDPVKLGHAVDAGNDDVVWVDGLAEPFAISFWAEGAEGFSAGVSNFRPEVGLELFDALSAGKWERARKIRNACLPFQNFRDEIGKNNEIEGAISVPAVKKGLDLSGLHGGQVREPIRPLSAADEDRAEKLYNQLEKDIGRLKITGAVQ</sequence>
<proteinExistence type="predicted"/>
<dbReference type="InterPro" id="IPR002220">
    <property type="entry name" value="DapA-like"/>
</dbReference>
<evidence type="ECO:0000256" key="2">
    <source>
        <dbReference type="PIRSR" id="PIRSR001365-1"/>
    </source>
</evidence>
<dbReference type="PANTHER" id="PTHR12128:SF66">
    <property type="entry name" value="4-HYDROXY-2-OXOGLUTARATE ALDOLASE, MITOCHONDRIAL"/>
    <property type="match status" value="1"/>
</dbReference>